<organism evidence="2 3">
    <name type="scientific">Entotheonella factor</name>
    <dbReference type="NCBI Taxonomy" id="1429438"/>
    <lineage>
        <taxon>Bacteria</taxon>
        <taxon>Pseudomonadati</taxon>
        <taxon>Nitrospinota/Tectimicrobiota group</taxon>
        <taxon>Candidatus Tectimicrobiota</taxon>
        <taxon>Candidatus Entotheonellia</taxon>
        <taxon>Candidatus Entotheonellales</taxon>
        <taxon>Candidatus Entotheonellaceae</taxon>
        <taxon>Candidatus Entotheonella</taxon>
    </lineage>
</organism>
<evidence type="ECO:0000313" key="3">
    <source>
        <dbReference type="Proteomes" id="UP000019141"/>
    </source>
</evidence>
<feature type="transmembrane region" description="Helical" evidence="1">
    <location>
        <begin position="141"/>
        <end position="163"/>
    </location>
</feature>
<feature type="transmembrane region" description="Helical" evidence="1">
    <location>
        <begin position="115"/>
        <end position="135"/>
    </location>
</feature>
<proteinExistence type="predicted"/>
<dbReference type="HOGENOM" id="CLU_1600348_0_0_7"/>
<reference evidence="2 3" key="1">
    <citation type="journal article" date="2014" name="Nature">
        <title>An environmental bacterial taxon with a large and distinct metabolic repertoire.</title>
        <authorList>
            <person name="Wilson M.C."/>
            <person name="Mori T."/>
            <person name="Ruckert C."/>
            <person name="Uria A.R."/>
            <person name="Helf M.J."/>
            <person name="Takada K."/>
            <person name="Gernert C."/>
            <person name="Steffens U.A."/>
            <person name="Heycke N."/>
            <person name="Schmitt S."/>
            <person name="Rinke C."/>
            <person name="Helfrich E.J."/>
            <person name="Brachmann A.O."/>
            <person name="Gurgui C."/>
            <person name="Wakimoto T."/>
            <person name="Kracht M."/>
            <person name="Crusemann M."/>
            <person name="Hentschel U."/>
            <person name="Abe I."/>
            <person name="Matsunaga S."/>
            <person name="Kalinowski J."/>
            <person name="Takeyama H."/>
            <person name="Piel J."/>
        </authorList>
    </citation>
    <scope>NUCLEOTIDE SEQUENCE [LARGE SCALE GENOMIC DNA]</scope>
    <source>
        <strain evidence="3">TSY1</strain>
    </source>
</reference>
<dbReference type="Proteomes" id="UP000019141">
    <property type="component" value="Unassembled WGS sequence"/>
</dbReference>
<sequence>MAVPSPSVEATPPAQSTATPERLSYEGVVAGTLGALTIALWFFLIDWFQGRPLYTPTVLASALLYGEVNTALESSLALRLTIGFTFVHWLVFTALGGFAAWLLGMAERNANLGFGVLLLFALMEVGFLAVVSVFAQTVFQALSWQMVLIGNLLATTAMGLYFWRRHAHMEMYP</sequence>
<dbReference type="AlphaFoldDB" id="W4L9F7"/>
<name>W4L9F7_ENTF1</name>
<keyword evidence="3" id="KW-1185">Reference proteome</keyword>
<dbReference type="EMBL" id="AZHW01001029">
    <property type="protein sequence ID" value="ETW94662.1"/>
    <property type="molecule type" value="Genomic_DNA"/>
</dbReference>
<accession>W4L9F7</accession>
<keyword evidence="1" id="KW-0812">Transmembrane</keyword>
<evidence type="ECO:0000313" key="2">
    <source>
        <dbReference type="EMBL" id="ETW94662.1"/>
    </source>
</evidence>
<feature type="transmembrane region" description="Helical" evidence="1">
    <location>
        <begin position="27"/>
        <end position="45"/>
    </location>
</feature>
<feature type="transmembrane region" description="Helical" evidence="1">
    <location>
        <begin position="80"/>
        <end position="103"/>
    </location>
</feature>
<keyword evidence="1" id="KW-1133">Transmembrane helix</keyword>
<protein>
    <submittedName>
        <fullName evidence="2">Uncharacterized protein</fullName>
    </submittedName>
</protein>
<keyword evidence="1" id="KW-0472">Membrane</keyword>
<evidence type="ECO:0000256" key="1">
    <source>
        <dbReference type="SAM" id="Phobius"/>
    </source>
</evidence>
<comment type="caution">
    <text evidence="2">The sequence shown here is derived from an EMBL/GenBank/DDBJ whole genome shotgun (WGS) entry which is preliminary data.</text>
</comment>
<gene>
    <name evidence="2" type="ORF">ETSY1_33890</name>
</gene>